<gene>
    <name evidence="2" type="ORF">WJX74_009850</name>
</gene>
<organism evidence="2 3">
    <name type="scientific">Apatococcus lobatus</name>
    <dbReference type="NCBI Taxonomy" id="904363"/>
    <lineage>
        <taxon>Eukaryota</taxon>
        <taxon>Viridiplantae</taxon>
        <taxon>Chlorophyta</taxon>
        <taxon>core chlorophytes</taxon>
        <taxon>Trebouxiophyceae</taxon>
        <taxon>Chlorellales</taxon>
        <taxon>Chlorellaceae</taxon>
        <taxon>Apatococcus</taxon>
    </lineage>
</organism>
<comment type="caution">
    <text evidence="2">The sequence shown here is derived from an EMBL/GenBank/DDBJ whole genome shotgun (WGS) entry which is preliminary data.</text>
</comment>
<proteinExistence type="predicted"/>
<dbReference type="Gene3D" id="3.20.20.150">
    <property type="entry name" value="Divalent-metal-dependent TIM barrel enzymes"/>
    <property type="match status" value="1"/>
</dbReference>
<dbReference type="Pfam" id="PF01261">
    <property type="entry name" value="AP_endonuc_2"/>
    <property type="match status" value="1"/>
</dbReference>
<dbReference type="EMBL" id="JALJOS010000056">
    <property type="protein sequence ID" value="KAK9818756.1"/>
    <property type="molecule type" value="Genomic_DNA"/>
</dbReference>
<protein>
    <recommendedName>
        <fullName evidence="1">Xylose isomerase-like TIM barrel domain-containing protein</fullName>
    </recommendedName>
</protein>
<dbReference type="PANTHER" id="PTHR12110">
    <property type="entry name" value="HYDROXYPYRUVATE ISOMERASE"/>
    <property type="match status" value="1"/>
</dbReference>
<dbReference type="AlphaFoldDB" id="A0AAW1PYI0"/>
<dbReference type="Proteomes" id="UP001438707">
    <property type="component" value="Unassembled WGS sequence"/>
</dbReference>
<dbReference type="InterPro" id="IPR050312">
    <property type="entry name" value="IolE/XylAMocC-like"/>
</dbReference>
<keyword evidence="3" id="KW-1185">Reference proteome</keyword>
<evidence type="ECO:0000313" key="2">
    <source>
        <dbReference type="EMBL" id="KAK9818756.1"/>
    </source>
</evidence>
<sequence>MQSLTGSSFCSKPAALTAKRQSGCRSPARRQLCCRAEAQKERNLIGVHVNTFTGTWEKSDIEYTAKGAQKAGFDLIEVNVSEPEKVDAELTKSILADHGLQASASLGLSRATDVSNPETAAAGKELLTNAMKKLSQFGGKYMMGVTFCAMDKYREPCSKEQYQSSVKSIKEMSKVASDLGLTLGLEVINRYESNILNTGHQALHMIKDIGAPNVVVHLDTYHMNIEEASMSKAIRNCQAAGRLGYFHVGESHRGYMGSGSIDWPPVWAALVESGYTGPITFESFSSKVVSPSLSNTLCVWRNLWEDSDDLAAQSREFIQAGLTTARRMQRLTAGQVD</sequence>
<name>A0AAW1PYI0_9CHLO</name>
<dbReference type="SUPFAM" id="SSF51658">
    <property type="entry name" value="Xylose isomerase-like"/>
    <property type="match status" value="1"/>
</dbReference>
<evidence type="ECO:0000259" key="1">
    <source>
        <dbReference type="Pfam" id="PF01261"/>
    </source>
</evidence>
<dbReference type="InterPro" id="IPR013022">
    <property type="entry name" value="Xyl_isomerase-like_TIM-brl"/>
</dbReference>
<dbReference type="PANTHER" id="PTHR12110:SF41">
    <property type="entry name" value="INOSOSE DEHYDRATASE"/>
    <property type="match status" value="1"/>
</dbReference>
<accession>A0AAW1PYI0</accession>
<feature type="domain" description="Xylose isomerase-like TIM barrel" evidence="1">
    <location>
        <begin position="68"/>
        <end position="316"/>
    </location>
</feature>
<evidence type="ECO:0000313" key="3">
    <source>
        <dbReference type="Proteomes" id="UP001438707"/>
    </source>
</evidence>
<reference evidence="2 3" key="1">
    <citation type="journal article" date="2024" name="Nat. Commun.">
        <title>Phylogenomics reveals the evolutionary origins of lichenization in chlorophyte algae.</title>
        <authorList>
            <person name="Puginier C."/>
            <person name="Libourel C."/>
            <person name="Otte J."/>
            <person name="Skaloud P."/>
            <person name="Haon M."/>
            <person name="Grisel S."/>
            <person name="Petersen M."/>
            <person name="Berrin J.G."/>
            <person name="Delaux P.M."/>
            <person name="Dal Grande F."/>
            <person name="Keller J."/>
        </authorList>
    </citation>
    <scope>NUCLEOTIDE SEQUENCE [LARGE SCALE GENOMIC DNA]</scope>
    <source>
        <strain evidence="2 3">SAG 2145</strain>
    </source>
</reference>
<dbReference type="InterPro" id="IPR036237">
    <property type="entry name" value="Xyl_isomerase-like_sf"/>
</dbReference>